<dbReference type="EMBL" id="CM001740">
    <property type="protein sequence ID" value="KJB10803.1"/>
    <property type="molecule type" value="Genomic_DNA"/>
</dbReference>
<proteinExistence type="predicted"/>
<dbReference type="PANTHER" id="PTHR31499:SF40">
    <property type="entry name" value="DNA-DIRECTED RNA POLYMERASE II SUBUNIT RPB1-LIKE"/>
    <property type="match status" value="1"/>
</dbReference>
<feature type="compositionally biased region" description="Low complexity" evidence="5">
    <location>
        <begin position="428"/>
        <end position="439"/>
    </location>
</feature>
<name>A0A0D2NCU6_GOSRA</name>
<dbReference type="GO" id="GO:0003700">
    <property type="term" value="F:DNA-binding transcription factor activity"/>
    <property type="evidence" value="ECO:0007669"/>
    <property type="project" value="InterPro"/>
</dbReference>
<feature type="compositionally biased region" description="Low complexity" evidence="5">
    <location>
        <begin position="384"/>
        <end position="396"/>
    </location>
</feature>
<evidence type="ECO:0008006" key="8">
    <source>
        <dbReference type="Google" id="ProtNLM"/>
    </source>
</evidence>
<feature type="region of interest" description="Disordered" evidence="5">
    <location>
        <begin position="38"/>
        <end position="59"/>
    </location>
</feature>
<sequence>MGEILSELNSVSVENNVVSQNSDEFKVSVFGEQVLAGQGDHVNGHNQHDQQLHQGGGNNNTLLALQEIPGNLPPFTVSNGDPVFGNEVVERVREKPKLIVTNDIKPRLRWTSELHSYFVEVCNRLGGPQRATPKAVLDLMDIDGLNLFHVKSHLQKYRLGKYADKDSTEGGQTGTFGSSSSAIPLPSCTNQYNRRAKRNLKNTHGELYLKLQMSIQDMGAKKLEAEMHVQRCLEEQRRYLHTALESACKTLANQYLGDAAAVENAILYGQASAGLGNFATIPVGPSGFGTSATTVPPFYSEQQNAYPTYSNTLTTPANLGLQEQPVGCQLQTSFSPAPQGNISTSNGYFGSSPHQETLAAAAAYTDWLVDEDLIQTSFSPAPQGNTSTSNGYSGSSPHQETSAAAAAVTDWLVDEDLIQTSFSPAPQGNTTSNGYSGSSPHQETLAAAAADMDWPVDEDLIQTSFSPASQGNISTSNGYSGSSPHQETSAAAAADTDWPVDEDLIQTSFSPSPKGNISTSNGYSGSSPHQETSAAAAADMDWPVDEDLIQTPFSPAPQGNISTSNGYSGSSPHQETSAAAAADTDWPVDEDLIQTSFSPAPKGNISTSNGYSASSPHQETSAAAAANIDWPVDEDLIQAFFNWDDNEPMNLDASL</sequence>
<keyword evidence="3" id="KW-0804">Transcription</keyword>
<evidence type="ECO:0000256" key="2">
    <source>
        <dbReference type="ARBA" id="ARBA00023015"/>
    </source>
</evidence>
<keyword evidence="4" id="KW-0539">Nucleus</keyword>
<dbReference type="eggNOG" id="ENOG502QVJ9">
    <property type="taxonomic scope" value="Eukaryota"/>
</dbReference>
<dbReference type="GO" id="GO:0005634">
    <property type="term" value="C:nucleus"/>
    <property type="evidence" value="ECO:0007669"/>
    <property type="project" value="UniProtKB-SubCell"/>
</dbReference>
<feature type="region of interest" description="Disordered" evidence="5">
    <location>
        <begin position="594"/>
        <end position="623"/>
    </location>
</feature>
<accession>A0A0D2NCU6</accession>
<evidence type="ECO:0000256" key="3">
    <source>
        <dbReference type="ARBA" id="ARBA00023163"/>
    </source>
</evidence>
<feature type="compositionally biased region" description="Polar residues" evidence="5">
    <location>
        <begin position="594"/>
        <end position="621"/>
    </location>
</feature>
<gene>
    <name evidence="6" type="ORF">B456_001G225500</name>
</gene>
<dbReference type="OMA" id="NTHGELY"/>
<protein>
    <recommendedName>
        <fullName evidence="8">HTH myb-type domain-containing protein</fullName>
    </recommendedName>
</protein>
<evidence type="ECO:0000313" key="7">
    <source>
        <dbReference type="Proteomes" id="UP000032304"/>
    </source>
</evidence>
<dbReference type="SUPFAM" id="SSF46689">
    <property type="entry name" value="Homeodomain-like"/>
    <property type="match status" value="1"/>
</dbReference>
<feature type="region of interest" description="Disordered" evidence="5">
    <location>
        <begin position="466"/>
        <end position="582"/>
    </location>
</feature>
<dbReference type="InterPro" id="IPR046955">
    <property type="entry name" value="PHR1-like"/>
</dbReference>
<evidence type="ECO:0000256" key="1">
    <source>
        <dbReference type="ARBA" id="ARBA00004123"/>
    </source>
</evidence>
<feature type="compositionally biased region" description="Basic and acidic residues" evidence="5">
    <location>
        <begin position="42"/>
        <end position="51"/>
    </location>
</feature>
<evidence type="ECO:0000313" key="6">
    <source>
        <dbReference type="EMBL" id="KJB10803.1"/>
    </source>
</evidence>
<feature type="compositionally biased region" description="Polar residues" evidence="5">
    <location>
        <begin position="505"/>
        <end position="533"/>
    </location>
</feature>
<dbReference type="InterPro" id="IPR006447">
    <property type="entry name" value="Myb_dom_plants"/>
</dbReference>
<feature type="region of interest" description="Disordered" evidence="5">
    <location>
        <begin position="377"/>
        <end position="405"/>
    </location>
</feature>
<dbReference type="STRING" id="29730.A0A0D2NCU6"/>
<dbReference type="Proteomes" id="UP000032304">
    <property type="component" value="Chromosome 1"/>
</dbReference>
<evidence type="ECO:0000256" key="5">
    <source>
        <dbReference type="SAM" id="MobiDB-lite"/>
    </source>
</evidence>
<keyword evidence="7" id="KW-1185">Reference proteome</keyword>
<comment type="subcellular location">
    <subcellularLocation>
        <location evidence="1">Nucleus</location>
    </subcellularLocation>
</comment>
<feature type="compositionally biased region" description="Polar residues" evidence="5">
    <location>
        <begin position="551"/>
        <end position="577"/>
    </location>
</feature>
<dbReference type="GO" id="GO:0003677">
    <property type="term" value="F:DNA binding"/>
    <property type="evidence" value="ECO:0007669"/>
    <property type="project" value="InterPro"/>
</dbReference>
<dbReference type="InterPro" id="IPR009057">
    <property type="entry name" value="Homeodomain-like_sf"/>
</dbReference>
<dbReference type="PANTHER" id="PTHR31499">
    <property type="entry name" value="MYB FAMILY TRANSCRIPTION FACTOR PHL11"/>
    <property type="match status" value="1"/>
</dbReference>
<keyword evidence="2" id="KW-0805">Transcription regulation</keyword>
<organism evidence="6 7">
    <name type="scientific">Gossypium raimondii</name>
    <name type="common">Peruvian cotton</name>
    <name type="synonym">Gossypium klotzschianum subsp. raimondii</name>
    <dbReference type="NCBI Taxonomy" id="29730"/>
    <lineage>
        <taxon>Eukaryota</taxon>
        <taxon>Viridiplantae</taxon>
        <taxon>Streptophyta</taxon>
        <taxon>Embryophyta</taxon>
        <taxon>Tracheophyta</taxon>
        <taxon>Spermatophyta</taxon>
        <taxon>Magnoliopsida</taxon>
        <taxon>eudicotyledons</taxon>
        <taxon>Gunneridae</taxon>
        <taxon>Pentapetalae</taxon>
        <taxon>rosids</taxon>
        <taxon>malvids</taxon>
        <taxon>Malvales</taxon>
        <taxon>Malvaceae</taxon>
        <taxon>Malvoideae</taxon>
        <taxon>Gossypium</taxon>
    </lineage>
</organism>
<dbReference type="Gramene" id="KJB10803">
    <property type="protein sequence ID" value="KJB10803"/>
    <property type="gene ID" value="B456_001G225500"/>
</dbReference>
<dbReference type="OrthoDB" id="852197at2759"/>
<dbReference type="KEGG" id="gra:105803878"/>
<feature type="compositionally biased region" description="Polar residues" evidence="5">
    <location>
        <begin position="466"/>
        <end position="489"/>
    </location>
</feature>
<feature type="region of interest" description="Disordered" evidence="5">
    <location>
        <begin position="421"/>
        <end position="445"/>
    </location>
</feature>
<dbReference type="NCBIfam" id="TIGR01557">
    <property type="entry name" value="myb_SHAQKYF"/>
    <property type="match status" value="1"/>
</dbReference>
<dbReference type="AlphaFoldDB" id="A0A0D2NCU6"/>
<evidence type="ECO:0000256" key="4">
    <source>
        <dbReference type="ARBA" id="ARBA00023242"/>
    </source>
</evidence>
<reference evidence="6 7" key="1">
    <citation type="journal article" date="2012" name="Nature">
        <title>Repeated polyploidization of Gossypium genomes and the evolution of spinnable cotton fibres.</title>
        <authorList>
            <person name="Paterson A.H."/>
            <person name="Wendel J.F."/>
            <person name="Gundlach H."/>
            <person name="Guo H."/>
            <person name="Jenkins J."/>
            <person name="Jin D."/>
            <person name="Llewellyn D."/>
            <person name="Showmaker K.C."/>
            <person name="Shu S."/>
            <person name="Udall J."/>
            <person name="Yoo M.J."/>
            <person name="Byers R."/>
            <person name="Chen W."/>
            <person name="Doron-Faigenboim A."/>
            <person name="Duke M.V."/>
            <person name="Gong L."/>
            <person name="Grimwood J."/>
            <person name="Grover C."/>
            <person name="Grupp K."/>
            <person name="Hu G."/>
            <person name="Lee T.H."/>
            <person name="Li J."/>
            <person name="Lin L."/>
            <person name="Liu T."/>
            <person name="Marler B.S."/>
            <person name="Page J.T."/>
            <person name="Roberts A.W."/>
            <person name="Romanel E."/>
            <person name="Sanders W.S."/>
            <person name="Szadkowski E."/>
            <person name="Tan X."/>
            <person name="Tang H."/>
            <person name="Xu C."/>
            <person name="Wang J."/>
            <person name="Wang Z."/>
            <person name="Zhang D."/>
            <person name="Zhang L."/>
            <person name="Ashrafi H."/>
            <person name="Bedon F."/>
            <person name="Bowers J.E."/>
            <person name="Brubaker C.L."/>
            <person name="Chee P.W."/>
            <person name="Das S."/>
            <person name="Gingle A.R."/>
            <person name="Haigler C.H."/>
            <person name="Harker D."/>
            <person name="Hoffmann L.V."/>
            <person name="Hovav R."/>
            <person name="Jones D.C."/>
            <person name="Lemke C."/>
            <person name="Mansoor S."/>
            <person name="ur Rahman M."/>
            <person name="Rainville L.N."/>
            <person name="Rambani A."/>
            <person name="Reddy U.K."/>
            <person name="Rong J.K."/>
            <person name="Saranga Y."/>
            <person name="Scheffler B.E."/>
            <person name="Scheffler J.A."/>
            <person name="Stelly D.M."/>
            <person name="Triplett B.A."/>
            <person name="Van Deynze A."/>
            <person name="Vaslin M.F."/>
            <person name="Waghmare V.N."/>
            <person name="Walford S.A."/>
            <person name="Wright R.J."/>
            <person name="Zaki E.A."/>
            <person name="Zhang T."/>
            <person name="Dennis E.S."/>
            <person name="Mayer K.F."/>
            <person name="Peterson D.G."/>
            <person name="Rokhsar D.S."/>
            <person name="Wang X."/>
            <person name="Schmutz J."/>
        </authorList>
    </citation>
    <scope>NUCLEOTIDE SEQUENCE [LARGE SCALE GENOMIC DNA]</scope>
</reference>
<dbReference type="Gene3D" id="1.10.10.60">
    <property type="entry name" value="Homeodomain-like"/>
    <property type="match status" value="1"/>
</dbReference>